<organism evidence="7 8">
    <name type="scientific">Oceanipulchritudo coccoides</name>
    <dbReference type="NCBI Taxonomy" id="2706888"/>
    <lineage>
        <taxon>Bacteria</taxon>
        <taxon>Pseudomonadati</taxon>
        <taxon>Verrucomicrobiota</taxon>
        <taxon>Opitutia</taxon>
        <taxon>Puniceicoccales</taxon>
        <taxon>Oceanipulchritudinaceae</taxon>
        <taxon>Oceanipulchritudo</taxon>
    </lineage>
</organism>
<dbReference type="PRINTS" id="PR00125">
    <property type="entry name" value="ATPASEDELTA"/>
</dbReference>
<dbReference type="Pfam" id="PF00213">
    <property type="entry name" value="OSCP"/>
    <property type="match status" value="1"/>
</dbReference>
<dbReference type="PROSITE" id="PS00389">
    <property type="entry name" value="ATPASE_DELTA"/>
    <property type="match status" value="1"/>
</dbReference>
<keyword evidence="8" id="KW-1185">Reference proteome</keyword>
<proteinExistence type="predicted"/>
<reference evidence="7 8" key="1">
    <citation type="submission" date="2020-02" db="EMBL/GenBank/DDBJ databases">
        <title>Albibacoteraceae fam. nov., the first described family within the subdivision 4 Verrucomicrobia.</title>
        <authorList>
            <person name="Xi F."/>
        </authorList>
    </citation>
    <scope>NUCLEOTIDE SEQUENCE [LARGE SCALE GENOMIC DNA]</scope>
    <source>
        <strain evidence="7 8">CK1056</strain>
    </source>
</reference>
<dbReference type="EMBL" id="JAAGNX010000002">
    <property type="protein sequence ID" value="NDV62174.1"/>
    <property type="molecule type" value="Genomic_DNA"/>
</dbReference>
<dbReference type="GO" id="GO:0016020">
    <property type="term" value="C:membrane"/>
    <property type="evidence" value="ECO:0007669"/>
    <property type="project" value="UniProtKB-SubCell"/>
</dbReference>
<dbReference type="InterPro" id="IPR000711">
    <property type="entry name" value="ATPase_OSCP/dsu"/>
</dbReference>
<name>A0A6B2M208_9BACT</name>
<dbReference type="GO" id="GO:0046933">
    <property type="term" value="F:proton-transporting ATP synthase activity, rotational mechanism"/>
    <property type="evidence" value="ECO:0007669"/>
    <property type="project" value="InterPro"/>
</dbReference>
<dbReference type="AlphaFoldDB" id="A0A6B2M208"/>
<keyword evidence="2" id="KW-0813">Transport</keyword>
<dbReference type="InterPro" id="IPR020781">
    <property type="entry name" value="ATPase_OSCP/d_CS"/>
</dbReference>
<evidence type="ECO:0000313" key="7">
    <source>
        <dbReference type="EMBL" id="NDV62174.1"/>
    </source>
</evidence>
<keyword evidence="5" id="KW-0472">Membrane</keyword>
<evidence type="ECO:0000256" key="5">
    <source>
        <dbReference type="ARBA" id="ARBA00023136"/>
    </source>
</evidence>
<protein>
    <submittedName>
        <fullName evidence="7">F0F1 ATP synthase subunit delta</fullName>
    </submittedName>
</protein>
<comment type="subcellular location">
    <subcellularLocation>
        <location evidence="1">Membrane</location>
    </subcellularLocation>
</comment>
<gene>
    <name evidence="7" type="ORF">G0Q06_06920</name>
</gene>
<accession>A0A6B2M208</accession>
<dbReference type="RefSeq" id="WP_163963847.1">
    <property type="nucleotide sequence ID" value="NZ_JAAGNX010000002.1"/>
</dbReference>
<keyword evidence="4" id="KW-0406">Ion transport</keyword>
<comment type="caution">
    <text evidence="7">The sequence shown here is derived from an EMBL/GenBank/DDBJ whole genome shotgun (WGS) entry which is preliminary data.</text>
</comment>
<evidence type="ECO:0000313" key="8">
    <source>
        <dbReference type="Proteomes" id="UP000478417"/>
    </source>
</evidence>
<evidence type="ECO:0000256" key="4">
    <source>
        <dbReference type="ARBA" id="ARBA00023065"/>
    </source>
</evidence>
<sequence length="131" mass="14306">MLNPRDIKLSKKLAQLVVEAGEAGIPEIKPAIEAILVGRSAADRKAFLKSFLKAATREIHKVTLTVESAAVLSQDVLDQLVAHFNEGRARPLEVIRKTNPSLIAGMRVRLGDSVYDASLSHNLQTLASRIR</sequence>
<dbReference type="Proteomes" id="UP000478417">
    <property type="component" value="Unassembled WGS sequence"/>
</dbReference>
<evidence type="ECO:0000256" key="2">
    <source>
        <dbReference type="ARBA" id="ARBA00022448"/>
    </source>
</evidence>
<keyword evidence="3" id="KW-0375">Hydrogen ion transport</keyword>
<evidence type="ECO:0000256" key="6">
    <source>
        <dbReference type="ARBA" id="ARBA00023310"/>
    </source>
</evidence>
<evidence type="ECO:0000256" key="1">
    <source>
        <dbReference type="ARBA" id="ARBA00004370"/>
    </source>
</evidence>
<evidence type="ECO:0000256" key="3">
    <source>
        <dbReference type="ARBA" id="ARBA00022781"/>
    </source>
</evidence>
<keyword evidence="6" id="KW-0066">ATP synthesis</keyword>